<evidence type="ECO:0000313" key="4">
    <source>
        <dbReference type="Proteomes" id="UP000645966"/>
    </source>
</evidence>
<evidence type="ECO:0000256" key="1">
    <source>
        <dbReference type="SAM" id="MobiDB-lite"/>
    </source>
</evidence>
<keyword evidence="4" id="KW-1185">Reference proteome</keyword>
<protein>
    <recommendedName>
        <fullName evidence="5">Secreted protein</fullName>
    </recommendedName>
</protein>
<gene>
    <name evidence="3" type="ORF">JDV75_00140</name>
</gene>
<comment type="caution">
    <text evidence="3">The sequence shown here is derived from an EMBL/GenBank/DDBJ whole genome shotgun (WGS) entry which is preliminary data.</text>
</comment>
<dbReference type="PROSITE" id="PS51257">
    <property type="entry name" value="PROKAR_LIPOPROTEIN"/>
    <property type="match status" value="1"/>
</dbReference>
<dbReference type="Proteomes" id="UP000645966">
    <property type="component" value="Unassembled WGS sequence"/>
</dbReference>
<dbReference type="AlphaFoldDB" id="A0A934I4E8"/>
<dbReference type="RefSeq" id="WP_198737249.1">
    <property type="nucleotide sequence ID" value="NZ_JAEIOS010000009.1"/>
</dbReference>
<evidence type="ECO:0000256" key="2">
    <source>
        <dbReference type="SAM" id="SignalP"/>
    </source>
</evidence>
<name>A0A934I4E8_9CORY</name>
<reference evidence="3" key="1">
    <citation type="submission" date="2020-12" db="EMBL/GenBank/DDBJ databases">
        <title>Genome public.</title>
        <authorList>
            <person name="Sun Q."/>
        </authorList>
    </citation>
    <scope>NUCLEOTIDE SEQUENCE</scope>
    <source>
        <strain evidence="3">CCM 8863</strain>
    </source>
</reference>
<evidence type="ECO:0008006" key="5">
    <source>
        <dbReference type="Google" id="ProtNLM"/>
    </source>
</evidence>
<feature type="chain" id="PRO_5039123797" description="Secreted protein" evidence="2">
    <location>
        <begin position="30"/>
        <end position="431"/>
    </location>
</feature>
<dbReference type="EMBL" id="JAEIOS010000009">
    <property type="protein sequence ID" value="MBI8988179.1"/>
    <property type="molecule type" value="Genomic_DNA"/>
</dbReference>
<feature type="region of interest" description="Disordered" evidence="1">
    <location>
        <begin position="27"/>
        <end position="53"/>
    </location>
</feature>
<accession>A0A934I4E8</accession>
<sequence length="431" mass="47091">MFTSRRSTGRLPRLALSAVLAAGTLTACGGDPSPEPPARTEVSPAPSHRAADTIEAPVRQPTEDELRWRSRIPDGEYVTAVCQGYGDLQFTNFKAEEGIAPEVIAGDLRRAIASFRTATSTLPEPANEVIARSGDDLASRFDRIEPMVSPDASPAQMSDALPLLTGHPEIKGIYYDFSTEVGNLPPEQDAAARRIPACSHVFRDYDKVLDDRVVLPLADAAVRLQQARDGWTIAMEEAGMLPKDLSAEPVTDYPTAEGEPLIPILPPNPDELGPPKEYFFALADRDPEKWRAISDSMIEGADILETWENTATDPIEFDAAQEVVVYRENLKYALYDAAAALSEAADRADGILDDTGTDLSGKLDALTAFDDDVDAHIRNVELMARMLLKLTLEKAGLMTQEAVESAVQLQSREDVGQKILEDFDEDLRKIL</sequence>
<feature type="signal peptide" evidence="2">
    <location>
        <begin position="1"/>
        <end position="29"/>
    </location>
</feature>
<keyword evidence="2" id="KW-0732">Signal</keyword>
<organism evidence="3 4">
    <name type="scientific">Corynebacterium meridianum</name>
    <dbReference type="NCBI Taxonomy" id="2765363"/>
    <lineage>
        <taxon>Bacteria</taxon>
        <taxon>Bacillati</taxon>
        <taxon>Actinomycetota</taxon>
        <taxon>Actinomycetes</taxon>
        <taxon>Mycobacteriales</taxon>
        <taxon>Corynebacteriaceae</taxon>
        <taxon>Corynebacterium</taxon>
    </lineage>
</organism>
<evidence type="ECO:0000313" key="3">
    <source>
        <dbReference type="EMBL" id="MBI8988179.1"/>
    </source>
</evidence>
<proteinExistence type="predicted"/>